<evidence type="ECO:0000313" key="2">
    <source>
        <dbReference type="RefSeq" id="XP_003188891.2"/>
    </source>
</evidence>
<reference evidence="2" key="2">
    <citation type="submission" date="2025-08" db="UniProtKB">
        <authorList>
            <consortium name="RefSeq"/>
        </authorList>
    </citation>
    <scope>IDENTIFICATION</scope>
</reference>
<name>A0AAJ6QLQ8_ASPNG</name>
<reference evidence="2" key="1">
    <citation type="submission" date="2025-02" db="EMBL/GenBank/DDBJ databases">
        <authorList>
            <consortium name="NCBI Genome Project"/>
        </authorList>
    </citation>
    <scope>NUCLEOTIDE SEQUENCE</scope>
</reference>
<feature type="region of interest" description="Disordered" evidence="1">
    <location>
        <begin position="1"/>
        <end position="44"/>
    </location>
</feature>
<feature type="compositionally biased region" description="Basic and acidic residues" evidence="1">
    <location>
        <begin position="1"/>
        <end position="11"/>
    </location>
</feature>
<evidence type="ECO:0000256" key="1">
    <source>
        <dbReference type="SAM" id="MobiDB-lite"/>
    </source>
</evidence>
<dbReference type="KEGG" id="ang:An13g01430"/>
<gene>
    <name evidence="2" type="ORF">An13g01430</name>
</gene>
<dbReference type="AlphaFoldDB" id="A0AAJ6QLQ8"/>
<dbReference type="RefSeq" id="XP_003188891.2">
    <property type="nucleotide sequence ID" value="XM_003188843.2"/>
</dbReference>
<accession>A0AAJ6QLQ8</accession>
<feature type="compositionally biased region" description="Basic and acidic residues" evidence="1">
    <location>
        <begin position="25"/>
        <end position="36"/>
    </location>
</feature>
<proteinExistence type="predicted"/>
<protein>
    <submittedName>
        <fullName evidence="2">Uncharacterized protein</fullName>
    </submittedName>
</protein>
<dbReference type="VEuPathDB" id="FungiDB:An13g01430"/>
<dbReference type="GeneID" id="10098174"/>
<sequence length="60" mass="6766">MTPDLQYDHSHRPIPVQILSRPRKGPGDMRSPRLPEEQVSTSYHSEAIHKVIQSGKAGFT</sequence>
<organism evidence="2">
    <name type="scientific">Aspergillus niger</name>
    <dbReference type="NCBI Taxonomy" id="5061"/>
    <lineage>
        <taxon>Eukaryota</taxon>
        <taxon>Fungi</taxon>
        <taxon>Dikarya</taxon>
        <taxon>Ascomycota</taxon>
        <taxon>Pezizomycotina</taxon>
        <taxon>Eurotiomycetes</taxon>
        <taxon>Eurotiomycetidae</taxon>
        <taxon>Eurotiales</taxon>
        <taxon>Aspergillaceae</taxon>
        <taxon>Aspergillus</taxon>
        <taxon>Aspergillus subgen. Circumdati</taxon>
    </lineage>
</organism>